<comment type="caution">
    <text evidence="1">The sequence shown here is derived from an EMBL/GenBank/DDBJ whole genome shotgun (WGS) entry which is preliminary data.</text>
</comment>
<name>A0A2T5LPU1_9EURO</name>
<protein>
    <submittedName>
        <fullName evidence="1">Uncharacterized protein</fullName>
    </submittedName>
</protein>
<dbReference type="OrthoDB" id="2269179at2759"/>
<dbReference type="RefSeq" id="XP_040749694.1">
    <property type="nucleotide sequence ID" value="XM_040900206.1"/>
</dbReference>
<dbReference type="Proteomes" id="UP000244073">
    <property type="component" value="Unassembled WGS sequence"/>
</dbReference>
<dbReference type="AlphaFoldDB" id="A0A2T5LPU1"/>
<proteinExistence type="predicted"/>
<evidence type="ECO:0000313" key="1">
    <source>
        <dbReference type="EMBL" id="PTU18302.1"/>
    </source>
</evidence>
<sequence length="185" mass="21098">MKDEARPYQYHGNTIIVFIGEELSRKHLQAGHTFFQGSASASVLVRRLINRIQTIENRTNGLECRLCCLRKTFTFIDSLPLPGYQDKAQALRILWEYVRCLEPCIIGAERSKHNLLIEVLKSTSEYLSGHNEFVVRSTNDKVDVSWRDEVPIKKGRVTGLDSKAIIGSLKEIITHRLNALDKGME</sequence>
<evidence type="ECO:0000313" key="2">
    <source>
        <dbReference type="Proteomes" id="UP000244073"/>
    </source>
</evidence>
<gene>
    <name evidence="1" type="ORF">P175DRAFT_0535217</name>
</gene>
<dbReference type="GeneID" id="63817088"/>
<dbReference type="EMBL" id="MSFN02000008">
    <property type="protein sequence ID" value="PTU18302.1"/>
    <property type="molecule type" value="Genomic_DNA"/>
</dbReference>
<reference evidence="1 2" key="1">
    <citation type="journal article" date="2018" name="Proc. Natl. Acad. Sci. U.S.A.">
        <title>Linking secondary metabolites to gene clusters through genome sequencing of six diverse Aspergillus species.</title>
        <authorList>
            <person name="Kaerboelling I."/>
            <person name="Vesth T.C."/>
            <person name="Frisvad J.C."/>
            <person name="Nybo J.L."/>
            <person name="Theobald S."/>
            <person name="Kuo A."/>
            <person name="Bowyer P."/>
            <person name="Matsuda Y."/>
            <person name="Mondo S."/>
            <person name="Lyhne E.K."/>
            <person name="Kogle M.E."/>
            <person name="Clum A."/>
            <person name="Lipzen A."/>
            <person name="Salamov A."/>
            <person name="Ngan C.Y."/>
            <person name="Daum C."/>
            <person name="Chiniquy J."/>
            <person name="Barry K."/>
            <person name="LaButti K."/>
            <person name="Haridas S."/>
            <person name="Simmons B.A."/>
            <person name="Magnuson J.K."/>
            <person name="Mortensen U.H."/>
            <person name="Larsen T.O."/>
            <person name="Grigoriev I.V."/>
            <person name="Baker S.E."/>
            <person name="Andersen M.R."/>
        </authorList>
    </citation>
    <scope>NUCLEOTIDE SEQUENCE [LARGE SCALE GENOMIC DNA]</scope>
    <source>
        <strain evidence="1 2">IBT 24754</strain>
    </source>
</reference>
<organism evidence="1 2">
    <name type="scientific">Aspergillus ochraceoroseus IBT 24754</name>
    <dbReference type="NCBI Taxonomy" id="1392256"/>
    <lineage>
        <taxon>Eukaryota</taxon>
        <taxon>Fungi</taxon>
        <taxon>Dikarya</taxon>
        <taxon>Ascomycota</taxon>
        <taxon>Pezizomycotina</taxon>
        <taxon>Eurotiomycetes</taxon>
        <taxon>Eurotiomycetidae</taxon>
        <taxon>Eurotiales</taxon>
        <taxon>Aspergillaceae</taxon>
        <taxon>Aspergillus</taxon>
        <taxon>Aspergillus subgen. Nidulantes</taxon>
    </lineage>
</organism>
<dbReference type="VEuPathDB" id="FungiDB:P175DRAFT_0535217"/>
<accession>A0A2T5LPU1</accession>